<dbReference type="InterPro" id="IPR011004">
    <property type="entry name" value="Trimer_LpxA-like_sf"/>
</dbReference>
<keyword evidence="4" id="KW-0012">Acyltransferase</keyword>
<dbReference type="Proteomes" id="UP001191082">
    <property type="component" value="Unassembled WGS sequence"/>
</dbReference>
<comment type="similarity">
    <text evidence="1">Belongs to the transferase hexapeptide repeat family.</text>
</comment>
<dbReference type="PANTHER" id="PTHR43300">
    <property type="entry name" value="ACETYLTRANSFERASE"/>
    <property type="match status" value="1"/>
</dbReference>
<evidence type="ECO:0000256" key="1">
    <source>
        <dbReference type="ARBA" id="ARBA00007274"/>
    </source>
</evidence>
<comment type="caution">
    <text evidence="5">The sequence shown here is derived from an EMBL/GenBank/DDBJ whole genome shotgun (WGS) entry which is preliminary data.</text>
</comment>
<dbReference type="InterPro" id="IPR001451">
    <property type="entry name" value="Hexapep"/>
</dbReference>
<dbReference type="EMBL" id="VCPC01000001">
    <property type="protein sequence ID" value="TMV15289.1"/>
    <property type="molecule type" value="Genomic_DNA"/>
</dbReference>
<dbReference type="Gene3D" id="2.160.10.10">
    <property type="entry name" value="Hexapeptide repeat proteins"/>
    <property type="match status" value="1"/>
</dbReference>
<dbReference type="SUPFAM" id="SSF51161">
    <property type="entry name" value="Trimeric LpxA-like enzymes"/>
    <property type="match status" value="1"/>
</dbReference>
<keyword evidence="6" id="KW-1185">Reference proteome</keyword>
<sequence>MPRQSDTTARIAADCEIENSTLAAFSALGLGSRLVNTALGAYSSCDTYCDIANAQIGKFVHIGAFVRLGAPDGMMRQPGRVTTLLARRHTRKVHIGHDCWIGYGAEIRPGVSIGDGAIVAPGAVVSRNIAPFTIVAGVPARMVRLRYPKAIADRMAALAWWHWDHDMLRARLVDMRSRDAASFLDRYEMSRSRPRRRA</sequence>
<dbReference type="InterPro" id="IPR050179">
    <property type="entry name" value="Trans_hexapeptide_repeat"/>
</dbReference>
<keyword evidence="3" id="KW-0677">Repeat</keyword>
<dbReference type="PROSITE" id="PS00101">
    <property type="entry name" value="HEXAPEP_TRANSFERASES"/>
    <property type="match status" value="1"/>
</dbReference>
<dbReference type="RefSeq" id="WP_138862637.1">
    <property type="nucleotide sequence ID" value="NZ_VCPC01000001.1"/>
</dbReference>
<gene>
    <name evidence="5" type="ORF">FGK64_04825</name>
</gene>
<dbReference type="CDD" id="cd03349">
    <property type="entry name" value="LbH_XAT"/>
    <property type="match status" value="1"/>
</dbReference>
<reference evidence="5 6" key="1">
    <citation type="submission" date="2019-05" db="EMBL/GenBank/DDBJ databases">
        <title>Marivita sp. nov. isolated from sea sediment.</title>
        <authorList>
            <person name="Kim W."/>
        </authorList>
    </citation>
    <scope>NUCLEOTIDE SEQUENCE [LARGE SCALE GENOMIC DNA]</scope>
    <source>
        <strain evidence="5 6">CAU 1492</strain>
    </source>
</reference>
<organism evidence="5 6">
    <name type="scientific">Arenibacterium halophilum</name>
    <dbReference type="NCBI Taxonomy" id="2583821"/>
    <lineage>
        <taxon>Bacteria</taxon>
        <taxon>Pseudomonadati</taxon>
        <taxon>Pseudomonadota</taxon>
        <taxon>Alphaproteobacteria</taxon>
        <taxon>Rhodobacterales</taxon>
        <taxon>Paracoccaceae</taxon>
        <taxon>Arenibacterium</taxon>
    </lineage>
</organism>
<dbReference type="PANTHER" id="PTHR43300:SF11">
    <property type="entry name" value="ACETYLTRANSFERASE RV3034C-RELATED"/>
    <property type="match status" value="1"/>
</dbReference>
<evidence type="ECO:0000256" key="4">
    <source>
        <dbReference type="ARBA" id="ARBA00023315"/>
    </source>
</evidence>
<name>A0ABY2XE33_9RHOB</name>
<accession>A0ABY2XE33</accession>
<evidence type="ECO:0000313" key="5">
    <source>
        <dbReference type="EMBL" id="TMV15289.1"/>
    </source>
</evidence>
<keyword evidence="2" id="KW-0808">Transferase</keyword>
<dbReference type="InterPro" id="IPR018357">
    <property type="entry name" value="Hexapep_transf_CS"/>
</dbReference>
<evidence type="ECO:0000313" key="6">
    <source>
        <dbReference type="Proteomes" id="UP001191082"/>
    </source>
</evidence>
<dbReference type="Pfam" id="PF00132">
    <property type="entry name" value="Hexapep"/>
    <property type="match status" value="1"/>
</dbReference>
<evidence type="ECO:0000256" key="2">
    <source>
        <dbReference type="ARBA" id="ARBA00022679"/>
    </source>
</evidence>
<protein>
    <submittedName>
        <fullName evidence="5">Chloramphenicol acetyltransferase</fullName>
    </submittedName>
</protein>
<evidence type="ECO:0000256" key="3">
    <source>
        <dbReference type="ARBA" id="ARBA00022737"/>
    </source>
</evidence>
<proteinExistence type="inferred from homology"/>